<proteinExistence type="predicted"/>
<dbReference type="InterPro" id="IPR000073">
    <property type="entry name" value="AB_hydrolase_1"/>
</dbReference>
<feature type="domain" description="AB hydrolase-1" evidence="2">
    <location>
        <begin position="50"/>
        <end position="164"/>
    </location>
</feature>
<keyword evidence="1 3" id="KW-0378">Hydrolase</keyword>
<evidence type="ECO:0000313" key="3">
    <source>
        <dbReference type="EMBL" id="AJE32068.1"/>
    </source>
</evidence>
<dbReference type="SUPFAM" id="SSF53474">
    <property type="entry name" value="alpha/beta-Hydrolases"/>
    <property type="match status" value="1"/>
</dbReference>
<reference evidence="3 4" key="1">
    <citation type="submission" date="2013-04" db="EMBL/GenBank/DDBJ databases">
        <title>Complete genome sequence of Corynebacterium humireducens DSM 45392(T), isolated from a wastewater-fed microbial fuel cell.</title>
        <authorList>
            <person name="Ruckert C."/>
            <person name="Albersmeier A."/>
            <person name="Kalinowski J."/>
        </authorList>
    </citation>
    <scope>NUCLEOTIDE SEQUENCE [LARGE SCALE GENOMIC DNA]</scope>
    <source>
        <strain evidence="4">MFC-5</strain>
    </source>
</reference>
<dbReference type="KEGG" id="chm:B842_01060"/>
<dbReference type="RefSeq" id="WP_245631357.1">
    <property type="nucleotide sequence ID" value="NZ_BCSU01000008.1"/>
</dbReference>
<dbReference type="PANTHER" id="PTHR43329">
    <property type="entry name" value="EPOXIDE HYDROLASE"/>
    <property type="match status" value="1"/>
</dbReference>
<dbReference type="InterPro" id="IPR029058">
    <property type="entry name" value="AB_hydrolase_fold"/>
</dbReference>
<evidence type="ECO:0000259" key="2">
    <source>
        <dbReference type="Pfam" id="PF00561"/>
    </source>
</evidence>
<dbReference type="PRINTS" id="PR00111">
    <property type="entry name" value="ABHYDROLASE"/>
</dbReference>
<dbReference type="PRINTS" id="PR00412">
    <property type="entry name" value="EPOXHYDRLASE"/>
</dbReference>
<dbReference type="Proteomes" id="UP000031524">
    <property type="component" value="Chromosome"/>
</dbReference>
<dbReference type="STRING" id="1223515.B842_01060"/>
<accession>A0A0B5D6V0</accession>
<name>A0A0B5D6V0_9CORY</name>
<gene>
    <name evidence="3" type="ORF">B842_01060</name>
</gene>
<dbReference type="GO" id="GO:0016787">
    <property type="term" value="F:hydrolase activity"/>
    <property type="evidence" value="ECO:0007669"/>
    <property type="project" value="UniProtKB-KW"/>
</dbReference>
<protein>
    <submittedName>
        <fullName evidence="3">Hydrolase</fullName>
    </submittedName>
</protein>
<sequence length="301" mass="32702">MSALFPRRRRRPVLSPSVVELDGPFRHEMVHTRGLRLHAAVAGDPGDPLVVLLHDTFGGWFEFRRVIAPLAARGFRVAAVDARGYGLSDKPPSTSGDDLRIAAGDIAGLIRALGHDRAVVVGAGTGGTVAWALAAYYPTLVAGLVSVSAAHPVDLRRAVVTRPWLHASTLAHPLLPLLGAAAYRRHLIASTTPDFRRTPAFREELELRQRAAQIGHTRPAVLRTSRLLMASSRWVDAPVAAPTLLIQPLQSVRRHLARRSLTRVDAPLSVRHVPGSRNLPHLENPQGFTEVVEHFAGTLDL</sequence>
<dbReference type="AlphaFoldDB" id="A0A0B5D6V0"/>
<organism evidence="3 4">
    <name type="scientific">Corynebacterium humireducens NBRC 106098 = DSM 45392</name>
    <dbReference type="NCBI Taxonomy" id="1223515"/>
    <lineage>
        <taxon>Bacteria</taxon>
        <taxon>Bacillati</taxon>
        <taxon>Actinomycetota</taxon>
        <taxon>Actinomycetes</taxon>
        <taxon>Mycobacteriales</taxon>
        <taxon>Corynebacteriaceae</taxon>
        <taxon>Corynebacterium</taxon>
    </lineage>
</organism>
<keyword evidence="4" id="KW-1185">Reference proteome</keyword>
<dbReference type="Pfam" id="PF00561">
    <property type="entry name" value="Abhydrolase_1"/>
    <property type="match status" value="1"/>
</dbReference>
<dbReference type="Gene3D" id="3.40.50.1820">
    <property type="entry name" value="alpha/beta hydrolase"/>
    <property type="match status" value="1"/>
</dbReference>
<dbReference type="HOGENOM" id="CLU_020336_7_3_11"/>
<evidence type="ECO:0000313" key="4">
    <source>
        <dbReference type="Proteomes" id="UP000031524"/>
    </source>
</evidence>
<dbReference type="InterPro" id="IPR000639">
    <property type="entry name" value="Epox_hydrolase-like"/>
</dbReference>
<dbReference type="EMBL" id="CP005286">
    <property type="protein sequence ID" value="AJE32068.1"/>
    <property type="molecule type" value="Genomic_DNA"/>
</dbReference>
<evidence type="ECO:0000256" key="1">
    <source>
        <dbReference type="ARBA" id="ARBA00022801"/>
    </source>
</evidence>